<dbReference type="GO" id="GO:0003676">
    <property type="term" value="F:nucleic acid binding"/>
    <property type="evidence" value="ECO:0007669"/>
    <property type="project" value="InterPro"/>
</dbReference>
<dbReference type="EMBL" id="WNKU01000030">
    <property type="protein sequence ID" value="MTV50630.1"/>
    <property type="molecule type" value="Genomic_DNA"/>
</dbReference>
<comment type="caution">
    <text evidence="7">The sequence shown here is derived from an EMBL/GenBank/DDBJ whole genome shotgun (WGS) entry which is preliminary data.</text>
</comment>
<reference evidence="7 8" key="1">
    <citation type="submission" date="2019-11" db="EMBL/GenBank/DDBJ databases">
        <title>Whole-genome sequence of a the green, strictly anaerobic photosynthetic bacterium Heliobacillus mobilis DSM 6151.</title>
        <authorList>
            <person name="Kyndt J.A."/>
            <person name="Meyer T.E."/>
        </authorList>
    </citation>
    <scope>NUCLEOTIDE SEQUENCE [LARGE SCALE GENOMIC DNA]</scope>
    <source>
        <strain evidence="7 8">DSM 6151</strain>
    </source>
</reference>
<keyword evidence="2" id="KW-0378">Hydrolase</keyword>
<keyword evidence="3 7" id="KW-0347">Helicase</keyword>
<dbReference type="Pfam" id="PF00270">
    <property type="entry name" value="DEAD"/>
    <property type="match status" value="1"/>
</dbReference>
<dbReference type="InterPro" id="IPR050474">
    <property type="entry name" value="Hel308_SKI2-like"/>
</dbReference>
<feature type="domain" description="Helicase ATP-binding" evidence="5">
    <location>
        <begin position="82"/>
        <end position="224"/>
    </location>
</feature>
<evidence type="ECO:0000256" key="1">
    <source>
        <dbReference type="ARBA" id="ARBA00022741"/>
    </source>
</evidence>
<evidence type="ECO:0000256" key="3">
    <source>
        <dbReference type="ARBA" id="ARBA00022806"/>
    </source>
</evidence>
<dbReference type="PANTHER" id="PTHR47961">
    <property type="entry name" value="DNA POLYMERASE THETA, PUTATIVE (AFU_ORTHOLOGUE AFUA_1G05260)-RELATED"/>
    <property type="match status" value="1"/>
</dbReference>
<dbReference type="InterPro" id="IPR027417">
    <property type="entry name" value="P-loop_NTPase"/>
</dbReference>
<dbReference type="SMART" id="SM00487">
    <property type="entry name" value="DEXDc"/>
    <property type="match status" value="1"/>
</dbReference>
<evidence type="ECO:0000313" key="7">
    <source>
        <dbReference type="EMBL" id="MTV50630.1"/>
    </source>
</evidence>
<dbReference type="GO" id="GO:0005524">
    <property type="term" value="F:ATP binding"/>
    <property type="evidence" value="ECO:0007669"/>
    <property type="project" value="UniProtKB-KW"/>
</dbReference>
<sequence length="695" mass="81337">MTIGRKPVHYDDLQTYRDEYIKKIDEARDKTKFVSENSQSLFSLGLTMYSKNYDFDSLIYNSFSLSELDENISLHPEQQKVINLINENKGIIFSAPTSFGKTFVVFEYIAKYKPKTVVLVVPTLALIDEYKRKIIKQFRGSFSEYNVYLSIDEEKNYNFEKNNIFIVTHDRVVNENTVAIFKRIDLLVIDEVYKLQKDEMNDRVLILNLAYYNMVKKSIKYILLAPFISGVKNLDQLEDTPKFYNTNFSPVVNKVITYDIIDDDDRIIYTDKILEKIPENENTLIYFPTVVEINNFIENTTVLVNKKDLQANNILTDFVNWARTEIHEEWSLLKAIENGYLVHHGQLPLGIRMLQLDLFNHGNNMYNKMICTSTLLEGVNTNAKHIIITKPARGYNTGNFDAFDFYNLVGRTGRLYQHYLGLAHYIKGPRDPNFTKDEALKSIQFELTDDSIDIGINCNDYAKYPEFVNFLSTLKTDYETYKREVAAKCRFRTVLQLYNNYKKYRTELLSELHLQLNSNNRSKLGIIRCLYLIITGGKGYKFSLLTFIINKLTYLKRMSIREIIEDTKLYYSKENINNLIGTTIRLKTSYIEYEFYNKISVIRFFMECESIDGRYIDIIHDKLLKNIEIIYYVKSPSKKMLKDMGIYDGDIDNIIRVIGDKYESISELQKAIKINIARLGHLSIISRYVINNLIS</sequence>
<dbReference type="InterPro" id="IPR011545">
    <property type="entry name" value="DEAD/DEAH_box_helicase_dom"/>
</dbReference>
<evidence type="ECO:0000256" key="2">
    <source>
        <dbReference type="ARBA" id="ARBA00022801"/>
    </source>
</evidence>
<dbReference type="PANTHER" id="PTHR47961:SF6">
    <property type="entry name" value="DNA-DIRECTED DNA POLYMERASE"/>
    <property type="match status" value="1"/>
</dbReference>
<dbReference type="Proteomes" id="UP000430670">
    <property type="component" value="Unassembled WGS sequence"/>
</dbReference>
<dbReference type="AlphaFoldDB" id="A0A6I3SNL4"/>
<dbReference type="PROSITE" id="PS51192">
    <property type="entry name" value="HELICASE_ATP_BIND_1"/>
    <property type="match status" value="1"/>
</dbReference>
<dbReference type="SMART" id="SM00490">
    <property type="entry name" value="HELICc"/>
    <property type="match status" value="1"/>
</dbReference>
<dbReference type="GO" id="GO:0004386">
    <property type="term" value="F:helicase activity"/>
    <property type="evidence" value="ECO:0007669"/>
    <property type="project" value="UniProtKB-KW"/>
</dbReference>
<organism evidence="7 8">
    <name type="scientific">Heliobacterium mobile</name>
    <name type="common">Heliobacillus mobilis</name>
    <dbReference type="NCBI Taxonomy" id="28064"/>
    <lineage>
        <taxon>Bacteria</taxon>
        <taxon>Bacillati</taxon>
        <taxon>Bacillota</taxon>
        <taxon>Clostridia</taxon>
        <taxon>Eubacteriales</taxon>
        <taxon>Heliobacteriaceae</taxon>
        <taxon>Heliobacterium</taxon>
    </lineage>
</organism>
<evidence type="ECO:0000256" key="4">
    <source>
        <dbReference type="ARBA" id="ARBA00022840"/>
    </source>
</evidence>
<dbReference type="InterPro" id="IPR014001">
    <property type="entry name" value="Helicase_ATP-bd"/>
</dbReference>
<name>A0A6I3SNL4_HELMO</name>
<feature type="domain" description="Helicase C-terminal" evidence="6">
    <location>
        <begin position="269"/>
        <end position="464"/>
    </location>
</feature>
<keyword evidence="4" id="KW-0067">ATP-binding</keyword>
<keyword evidence="1" id="KW-0547">Nucleotide-binding</keyword>
<dbReference type="GO" id="GO:0016787">
    <property type="term" value="F:hydrolase activity"/>
    <property type="evidence" value="ECO:0007669"/>
    <property type="project" value="UniProtKB-KW"/>
</dbReference>
<dbReference type="SUPFAM" id="SSF52540">
    <property type="entry name" value="P-loop containing nucleoside triphosphate hydrolases"/>
    <property type="match status" value="1"/>
</dbReference>
<evidence type="ECO:0000259" key="6">
    <source>
        <dbReference type="PROSITE" id="PS51194"/>
    </source>
</evidence>
<evidence type="ECO:0000313" key="8">
    <source>
        <dbReference type="Proteomes" id="UP000430670"/>
    </source>
</evidence>
<keyword evidence="8" id="KW-1185">Reference proteome</keyword>
<evidence type="ECO:0000259" key="5">
    <source>
        <dbReference type="PROSITE" id="PS51192"/>
    </source>
</evidence>
<dbReference type="Gene3D" id="3.40.50.300">
    <property type="entry name" value="P-loop containing nucleotide triphosphate hydrolases"/>
    <property type="match status" value="2"/>
</dbReference>
<gene>
    <name evidence="7" type="ORF">GJ688_16960</name>
</gene>
<dbReference type="PROSITE" id="PS51194">
    <property type="entry name" value="HELICASE_CTER"/>
    <property type="match status" value="1"/>
</dbReference>
<dbReference type="OrthoDB" id="9815222at2"/>
<accession>A0A6I3SNL4</accession>
<proteinExistence type="predicted"/>
<dbReference type="RefSeq" id="WP_155477707.1">
    <property type="nucleotide sequence ID" value="NZ_WNKU01000030.1"/>
</dbReference>
<protein>
    <submittedName>
        <fullName evidence="7">DEAD/DEAH box helicase</fullName>
    </submittedName>
</protein>
<dbReference type="InterPro" id="IPR001650">
    <property type="entry name" value="Helicase_C-like"/>
</dbReference>